<dbReference type="HOGENOM" id="CLU_173998_3_1_6"/>
<dbReference type="EMBL" id="CBSV010000086">
    <property type="protein sequence ID" value="CDH00752.1"/>
    <property type="molecule type" value="Genomic_DNA"/>
</dbReference>
<comment type="caution">
    <text evidence="1">The sequence shown here is derived from an EMBL/GenBank/DDBJ whole genome shotgun (WGS) entry which is preliminary data.</text>
</comment>
<evidence type="ECO:0000313" key="1">
    <source>
        <dbReference type="EMBL" id="CDH00752.1"/>
    </source>
</evidence>
<reference evidence="1" key="1">
    <citation type="submission" date="2013-07" db="EMBL/GenBank/DDBJ databases">
        <title>Sub-species coevolution in mutualistic symbiosis.</title>
        <authorList>
            <person name="Murfin K."/>
            <person name="Klassen J."/>
            <person name="Lee M."/>
            <person name="Forst S."/>
            <person name="Stock P."/>
            <person name="Goodrich-Blair H."/>
        </authorList>
    </citation>
    <scope>NUCLEOTIDE SEQUENCE [LARGE SCALE GENOMIC DNA]</scope>
    <source>
        <strain evidence="1">Feltiae Moldova</strain>
    </source>
</reference>
<protein>
    <submittedName>
        <fullName evidence="1">Prophage antirepressor</fullName>
    </submittedName>
</protein>
<proteinExistence type="predicted"/>
<sequence length="74" mass="8507">MDKLRMFLNSLTVEERRSFAAKCETTVGYLRNATYTKKKLGASLCVLIEKNSNSIVTRKDLHSDWVKTWPELAV</sequence>
<dbReference type="AlphaFoldDB" id="A0A077NF37"/>
<accession>A0A077NF37</accession>
<name>A0A077NF37_XENBV</name>
<dbReference type="Proteomes" id="UP000028487">
    <property type="component" value="Unassembled WGS sequence"/>
</dbReference>
<evidence type="ECO:0000313" key="2">
    <source>
        <dbReference type="Proteomes" id="UP000028487"/>
    </source>
</evidence>
<gene>
    <name evidence="1" type="ORF">XBFM1_1760014</name>
</gene>
<organism evidence="1 2">
    <name type="scientific">Xenorhabdus bovienii str. feltiae Moldova</name>
    <dbReference type="NCBI Taxonomy" id="1398200"/>
    <lineage>
        <taxon>Bacteria</taxon>
        <taxon>Pseudomonadati</taxon>
        <taxon>Pseudomonadota</taxon>
        <taxon>Gammaproteobacteria</taxon>
        <taxon>Enterobacterales</taxon>
        <taxon>Morganellaceae</taxon>
        <taxon>Xenorhabdus</taxon>
    </lineage>
</organism>